<evidence type="ECO:0000313" key="2">
    <source>
        <dbReference type="EMBL" id="BDX07959.1"/>
    </source>
</evidence>
<dbReference type="AlphaFoldDB" id="A0AA48HMH8"/>
<reference evidence="2" key="1">
    <citation type="submission" date="2023-01" db="EMBL/GenBank/DDBJ databases">
        <title>Complete genome sequence of Planctobacterium marinum strain Dej080120_11.</title>
        <authorList>
            <person name="Ueki S."/>
            <person name="Maruyama F."/>
        </authorList>
    </citation>
    <scope>NUCLEOTIDE SEQUENCE</scope>
    <source>
        <strain evidence="2">Dej080120_11</strain>
    </source>
</reference>
<proteinExistence type="predicted"/>
<sequence length="173" mass="19697">MNILPRALLVVMAFAVMSACKSTGIEQQSSKTLFLQERLGIKKYNAGEYQESFELLSETATWGLKESQYFLAFMFMKGQHVQQSSVLGMAWLAVANEVKRDDWQQQYDTFYNAASAPLQTRIDAKKAEYIAKFGLKAQNMTCAEQIQTYSIKRKVRCSKGPGVTKRYFVELSE</sequence>
<dbReference type="PROSITE" id="PS51257">
    <property type="entry name" value="PROKAR_LIPOPROTEIN"/>
    <property type="match status" value="1"/>
</dbReference>
<protein>
    <recommendedName>
        <fullName evidence="4">Sel1 repeat family protein</fullName>
    </recommendedName>
</protein>
<evidence type="ECO:0000313" key="3">
    <source>
        <dbReference type="Proteomes" id="UP001333710"/>
    </source>
</evidence>
<feature type="chain" id="PRO_5041326075" description="Sel1 repeat family protein" evidence="1">
    <location>
        <begin position="19"/>
        <end position="173"/>
    </location>
</feature>
<feature type="signal peptide" evidence="1">
    <location>
        <begin position="1"/>
        <end position="18"/>
    </location>
</feature>
<gene>
    <name evidence="2" type="ORF">MACH26_34800</name>
</gene>
<evidence type="ECO:0008006" key="4">
    <source>
        <dbReference type="Google" id="ProtNLM"/>
    </source>
</evidence>
<keyword evidence="3" id="KW-1185">Reference proteome</keyword>
<name>A0AA48HMH8_9ALTE</name>
<keyword evidence="1" id="KW-0732">Signal</keyword>
<dbReference type="Proteomes" id="UP001333710">
    <property type="component" value="Chromosome"/>
</dbReference>
<dbReference type="EMBL" id="AP027272">
    <property type="protein sequence ID" value="BDX07959.1"/>
    <property type="molecule type" value="Genomic_DNA"/>
</dbReference>
<dbReference type="KEGG" id="pmaw:MACH26_34800"/>
<dbReference type="Gene3D" id="1.25.40.10">
    <property type="entry name" value="Tetratricopeptide repeat domain"/>
    <property type="match status" value="1"/>
</dbReference>
<dbReference type="SUPFAM" id="SSF81901">
    <property type="entry name" value="HCP-like"/>
    <property type="match status" value="1"/>
</dbReference>
<accession>A0AA48HMH8</accession>
<organism evidence="2 3">
    <name type="scientific">Planctobacterium marinum</name>
    <dbReference type="NCBI Taxonomy" id="1631968"/>
    <lineage>
        <taxon>Bacteria</taxon>
        <taxon>Pseudomonadati</taxon>
        <taxon>Pseudomonadota</taxon>
        <taxon>Gammaproteobacteria</taxon>
        <taxon>Alteromonadales</taxon>
        <taxon>Alteromonadaceae</taxon>
        <taxon>Planctobacterium</taxon>
    </lineage>
</organism>
<dbReference type="InterPro" id="IPR011990">
    <property type="entry name" value="TPR-like_helical_dom_sf"/>
</dbReference>
<dbReference type="RefSeq" id="WP_338294058.1">
    <property type="nucleotide sequence ID" value="NZ_AP027272.1"/>
</dbReference>
<evidence type="ECO:0000256" key="1">
    <source>
        <dbReference type="SAM" id="SignalP"/>
    </source>
</evidence>